<dbReference type="Gene3D" id="3.90.1300.10">
    <property type="entry name" value="Amidase signature (AS) domain"/>
    <property type="match status" value="1"/>
</dbReference>
<dbReference type="EMBL" id="JANQDX010000017">
    <property type="protein sequence ID" value="KAL0907544.1"/>
    <property type="molecule type" value="Genomic_DNA"/>
</dbReference>
<gene>
    <name evidence="3" type="ORF">M5K25_021959</name>
</gene>
<evidence type="ECO:0000259" key="2">
    <source>
        <dbReference type="Pfam" id="PF01425"/>
    </source>
</evidence>
<comment type="caution">
    <text evidence="3">The sequence shown here is derived from an EMBL/GenBank/DDBJ whole genome shotgun (WGS) entry which is preliminary data.</text>
</comment>
<feature type="chain" id="PRO_5044754124" description="Amidase domain-containing protein" evidence="1">
    <location>
        <begin position="22"/>
        <end position="570"/>
    </location>
</feature>
<dbReference type="InterPro" id="IPR036928">
    <property type="entry name" value="AS_sf"/>
</dbReference>
<keyword evidence="4" id="KW-1185">Reference proteome</keyword>
<proteinExistence type="predicted"/>
<dbReference type="PANTHER" id="PTHR42678">
    <property type="entry name" value="AMIDASE"/>
    <property type="match status" value="1"/>
</dbReference>
<dbReference type="AlphaFoldDB" id="A0ABD0U5D5"/>
<protein>
    <recommendedName>
        <fullName evidence="2">Amidase domain-containing protein</fullName>
    </recommendedName>
</protein>
<dbReference type="Proteomes" id="UP001552299">
    <property type="component" value="Unassembled WGS sequence"/>
</dbReference>
<dbReference type="PANTHER" id="PTHR42678:SF34">
    <property type="entry name" value="OS04G0183300 PROTEIN"/>
    <property type="match status" value="1"/>
</dbReference>
<evidence type="ECO:0000256" key="1">
    <source>
        <dbReference type="SAM" id="SignalP"/>
    </source>
</evidence>
<reference evidence="3 4" key="1">
    <citation type="journal article" date="2024" name="Plant Biotechnol. J.">
        <title>Dendrobium thyrsiflorum genome and its molecular insights into genes involved in important horticultural traits.</title>
        <authorList>
            <person name="Chen B."/>
            <person name="Wang J.Y."/>
            <person name="Zheng P.J."/>
            <person name="Li K.L."/>
            <person name="Liang Y.M."/>
            <person name="Chen X.F."/>
            <person name="Zhang C."/>
            <person name="Zhao X."/>
            <person name="He X."/>
            <person name="Zhang G.Q."/>
            <person name="Liu Z.J."/>
            <person name="Xu Q."/>
        </authorList>
    </citation>
    <scope>NUCLEOTIDE SEQUENCE [LARGE SCALE GENOMIC DNA]</scope>
    <source>
        <strain evidence="3">GZMU011</strain>
    </source>
</reference>
<dbReference type="InterPro" id="IPR023631">
    <property type="entry name" value="Amidase_dom"/>
</dbReference>
<keyword evidence="1" id="KW-0732">Signal</keyword>
<organism evidence="3 4">
    <name type="scientific">Dendrobium thyrsiflorum</name>
    <name type="common">Pinecone-like raceme dendrobium</name>
    <name type="synonym">Orchid</name>
    <dbReference type="NCBI Taxonomy" id="117978"/>
    <lineage>
        <taxon>Eukaryota</taxon>
        <taxon>Viridiplantae</taxon>
        <taxon>Streptophyta</taxon>
        <taxon>Embryophyta</taxon>
        <taxon>Tracheophyta</taxon>
        <taxon>Spermatophyta</taxon>
        <taxon>Magnoliopsida</taxon>
        <taxon>Liliopsida</taxon>
        <taxon>Asparagales</taxon>
        <taxon>Orchidaceae</taxon>
        <taxon>Epidendroideae</taxon>
        <taxon>Malaxideae</taxon>
        <taxon>Dendrobiinae</taxon>
        <taxon>Dendrobium</taxon>
    </lineage>
</organism>
<dbReference type="SUPFAM" id="SSF75304">
    <property type="entry name" value="Amidase signature (AS) enzymes"/>
    <property type="match status" value="1"/>
</dbReference>
<name>A0ABD0U5D5_DENTH</name>
<sequence>MASPLPSLLFFLHLLLSFAAAATATAATATATAAATTFDFQEATILDIQAAFNNGSLTSQQLVIHYLEQIKNLNPYLRAVIEINPDALYLAIRADQERKDGSFRHPLHGIPILLKDSIATRDRLNTTAGSFALLGSVVPRDAGVVEHLRLAGAIILGKSSMSEWAHFRSTKAPNGWCARGGQGRNPYAEKEGPCGSSSGSAIAVAANMVTVSLGMETDGSILCPAAKNSVVGIKPTVGLTSRAGVIPISPRQDTIGPIGRTVADAVAVLDVIVGFDRRDAEATSAAVRFIPSGGFRQFLNLDGLKGKRLGILRRTFFDFAAGSVKATAFAAHFETMRQKGAILVDNLELVNVTLMLNPIESGEVTKLLADFKLSLKTYLKNLLSSPVRSLQDIIEFNNNHSVEERTEEFGQDIFMASEKTNGIGKVEREATNRMVQLSNDGMEKLMKENSLDAIVFPDSLASSALSIGGYPAISVPAGYSGSGVPFGICFGGLRGSDHKLIEIAYAFEQATRIRKPPTLMDLNLLGRNLMVPFSGKTTRSEGPGHNCLPVVPFRGETIGVVPFGGETADS</sequence>
<feature type="signal peptide" evidence="1">
    <location>
        <begin position="1"/>
        <end position="21"/>
    </location>
</feature>
<feature type="domain" description="Amidase" evidence="2">
    <location>
        <begin position="62"/>
        <end position="458"/>
    </location>
</feature>
<evidence type="ECO:0000313" key="3">
    <source>
        <dbReference type="EMBL" id="KAL0907544.1"/>
    </source>
</evidence>
<accession>A0ABD0U5D5</accession>
<evidence type="ECO:0000313" key="4">
    <source>
        <dbReference type="Proteomes" id="UP001552299"/>
    </source>
</evidence>
<dbReference type="Pfam" id="PF01425">
    <property type="entry name" value="Amidase"/>
    <property type="match status" value="1"/>
</dbReference>